<comment type="caution">
    <text evidence="1">The sequence shown here is derived from an EMBL/GenBank/DDBJ whole genome shotgun (WGS) entry which is preliminary data.</text>
</comment>
<dbReference type="Proteomes" id="UP001501251">
    <property type="component" value="Unassembled WGS sequence"/>
</dbReference>
<reference evidence="2" key="1">
    <citation type="journal article" date="2019" name="Int. J. Syst. Evol. Microbiol.">
        <title>The Global Catalogue of Microorganisms (GCM) 10K type strain sequencing project: providing services to taxonomists for standard genome sequencing and annotation.</title>
        <authorList>
            <consortium name="The Broad Institute Genomics Platform"/>
            <consortium name="The Broad Institute Genome Sequencing Center for Infectious Disease"/>
            <person name="Wu L."/>
            <person name="Ma J."/>
        </authorList>
    </citation>
    <scope>NUCLEOTIDE SEQUENCE [LARGE SCALE GENOMIC DNA]</scope>
    <source>
        <strain evidence="2">JCM 17388</strain>
    </source>
</reference>
<name>A0ABP8BMZ2_9ACTN</name>
<sequence length="94" mass="10237">MAAERADPSKTAEAGLPGALAAVSRRVTALAGGRLVNTDEQLQQVPASRRRGGLAATRSDHQESERSFFCRVCQRAERGVWVPTGWYLLERAGR</sequence>
<accession>A0ABP8BMZ2</accession>
<evidence type="ECO:0000313" key="1">
    <source>
        <dbReference type="EMBL" id="GAA4210810.1"/>
    </source>
</evidence>
<protein>
    <submittedName>
        <fullName evidence="1">Uncharacterized protein</fullName>
    </submittedName>
</protein>
<proteinExistence type="predicted"/>
<dbReference type="EMBL" id="BAABAQ010000025">
    <property type="protein sequence ID" value="GAA4210810.1"/>
    <property type="molecule type" value="Genomic_DNA"/>
</dbReference>
<gene>
    <name evidence="1" type="ORF">GCM10022252_79110</name>
</gene>
<keyword evidence="2" id="KW-1185">Reference proteome</keyword>
<organism evidence="1 2">
    <name type="scientific">Streptosporangium oxazolinicum</name>
    <dbReference type="NCBI Taxonomy" id="909287"/>
    <lineage>
        <taxon>Bacteria</taxon>
        <taxon>Bacillati</taxon>
        <taxon>Actinomycetota</taxon>
        <taxon>Actinomycetes</taxon>
        <taxon>Streptosporangiales</taxon>
        <taxon>Streptosporangiaceae</taxon>
        <taxon>Streptosporangium</taxon>
    </lineage>
</organism>
<evidence type="ECO:0000313" key="2">
    <source>
        <dbReference type="Proteomes" id="UP001501251"/>
    </source>
</evidence>